<keyword evidence="2" id="KW-1185">Reference proteome</keyword>
<dbReference type="Gene3D" id="3.60.15.10">
    <property type="entry name" value="Ribonuclease Z/Hydroxyacylglutathione hydrolase-like"/>
    <property type="match status" value="1"/>
</dbReference>
<dbReference type="AlphaFoldDB" id="A0A8H6KVY5"/>
<gene>
    <name evidence="1" type="ORF">CMUS01_04528</name>
</gene>
<comment type="caution">
    <text evidence="1">The sequence shown here is derived from an EMBL/GenBank/DDBJ whole genome shotgun (WGS) entry which is preliminary data.</text>
</comment>
<dbReference type="Proteomes" id="UP000639643">
    <property type="component" value="Unassembled WGS sequence"/>
</dbReference>
<dbReference type="EMBL" id="WIGM01000124">
    <property type="protein sequence ID" value="KAF6838677.1"/>
    <property type="molecule type" value="Genomic_DNA"/>
</dbReference>
<sequence length="328" mass="36253">MDHETLIQSVASAKSSGQRPIMTMANGDNTWLISIPRPDRTTGKAFYHILQDPWLGGDAVAFYAWIFRMRHPHKEALGSAEAVEKWIEEVEHAAGGSKGDGDDETWLDAILITHTNGDHMHEETLRGFRPDAKVFAVAEAAATMNAWKHFDDIVVVPDFKKEKDETWPATPGMPDWLHVFRLPDDGGVMPYLYNGTVIGFKRADGKEEMIMYSPHGIDAEVVAAARDAKPGVDVLAMVHPLHRSGFPENGGITLGVVNGLKVERRTGAKYWLGTHDDKIEYAGLISFVIKSRRLTLDYGLEEEAKETGKELPRPNLIELANGGSCVLA</sequence>
<organism evidence="1 2">
    <name type="scientific">Colletotrichum musicola</name>
    <dbReference type="NCBI Taxonomy" id="2175873"/>
    <lineage>
        <taxon>Eukaryota</taxon>
        <taxon>Fungi</taxon>
        <taxon>Dikarya</taxon>
        <taxon>Ascomycota</taxon>
        <taxon>Pezizomycotina</taxon>
        <taxon>Sordariomycetes</taxon>
        <taxon>Hypocreomycetidae</taxon>
        <taxon>Glomerellales</taxon>
        <taxon>Glomerellaceae</taxon>
        <taxon>Colletotrichum</taxon>
        <taxon>Colletotrichum orchidearum species complex</taxon>
    </lineage>
</organism>
<proteinExistence type="predicted"/>
<accession>A0A8H6KVY5</accession>
<evidence type="ECO:0000313" key="1">
    <source>
        <dbReference type="EMBL" id="KAF6838677.1"/>
    </source>
</evidence>
<dbReference type="OrthoDB" id="9971601at2759"/>
<protein>
    <submittedName>
        <fullName evidence="1">Uncharacterized protein</fullName>
    </submittedName>
</protein>
<reference evidence="1" key="1">
    <citation type="journal article" date="2020" name="Phytopathology">
        <title>Genome Sequence Resources of Colletotrichum truncatum, C. plurivorum, C. musicola, and C. sojae: Four Species Pathogenic to Soybean (Glycine max).</title>
        <authorList>
            <person name="Rogerio F."/>
            <person name="Boufleur T.R."/>
            <person name="Ciampi-Guillardi M."/>
            <person name="Sukno S.A."/>
            <person name="Thon M.R."/>
            <person name="Massola Junior N.S."/>
            <person name="Baroncelli R."/>
        </authorList>
    </citation>
    <scope>NUCLEOTIDE SEQUENCE</scope>
    <source>
        <strain evidence="1">LFN0074</strain>
    </source>
</reference>
<dbReference type="PANTHER" id="PTHR36142">
    <property type="entry name" value="METALLO-HYDROLASE/OXIDOREDUCTASE SUPERFAMILY PROTEIN"/>
    <property type="match status" value="1"/>
</dbReference>
<dbReference type="InterPro" id="IPR036866">
    <property type="entry name" value="RibonucZ/Hydroxyglut_hydro"/>
</dbReference>
<evidence type="ECO:0000313" key="2">
    <source>
        <dbReference type="Proteomes" id="UP000639643"/>
    </source>
</evidence>
<name>A0A8H6KVY5_9PEZI</name>
<dbReference type="PANTHER" id="PTHR36142:SF2">
    <property type="entry name" value="METALLO-HYDROLASE_OXIDOREDUCTASE SUPERFAMILY PROTEIN"/>
    <property type="match status" value="1"/>
</dbReference>